<accession>A0A084QSB5</accession>
<name>A0A084QSB5_STAC4</name>
<evidence type="ECO:0000313" key="3">
    <source>
        <dbReference type="Proteomes" id="UP000028524"/>
    </source>
</evidence>
<dbReference type="EMBL" id="KL660338">
    <property type="protein sequence ID" value="KFA66850.1"/>
    <property type="molecule type" value="Genomic_DNA"/>
</dbReference>
<reference evidence="2 3" key="1">
    <citation type="journal article" date="2014" name="BMC Genomics">
        <title>Comparative genome sequencing reveals chemotype-specific gene clusters in the toxigenic black mold Stachybotrys.</title>
        <authorList>
            <person name="Semeiks J."/>
            <person name="Borek D."/>
            <person name="Otwinowski Z."/>
            <person name="Grishin N.V."/>
        </authorList>
    </citation>
    <scope>NUCLEOTIDE SEQUENCE [LARGE SCALE GENOMIC DNA]</scope>
    <source>
        <strain evidence="2 3">IBT 40285</strain>
    </source>
</reference>
<evidence type="ECO:0000313" key="2">
    <source>
        <dbReference type="EMBL" id="KFA66850.1"/>
    </source>
</evidence>
<feature type="compositionally biased region" description="Polar residues" evidence="1">
    <location>
        <begin position="286"/>
        <end position="308"/>
    </location>
</feature>
<dbReference type="Proteomes" id="UP000028524">
    <property type="component" value="Unassembled WGS sequence"/>
</dbReference>
<dbReference type="AlphaFoldDB" id="A0A084QSB5"/>
<dbReference type="InParanoid" id="A0A084QSB5"/>
<sequence length="308" mass="32622">MEHKYNWTTFVVPILNATVAFLAYRSYVSPFYWGRNVETIATTIATNITALSNAVTAATAALPGPLDMDPITRAVATITTAINAAATRPPPSPSPLDLDFITRAATAIADAIAAAARPAPPPSLGQDLANLRDEIRSLQEEVRVLRGQIQAGQCHCAPAAAVPAIPAATVPAIPAAAPPPSHRPGYMAPTVALLEARPFVANSLATVSEQATLLSMRAPIYEHYPSFGSSGPEYGTAAGLKAFWIWVLRHLRDAVAHGPRLHASISSPERDKMSGEITVAKITKLAGQTSQGNQTRPDRSSQSAWRDP</sequence>
<proteinExistence type="predicted"/>
<dbReference type="HOGENOM" id="CLU_903659_0_0_1"/>
<organism evidence="2 3">
    <name type="scientific">Stachybotrys chlorohalonatus (strain IBT 40285)</name>
    <dbReference type="NCBI Taxonomy" id="1283841"/>
    <lineage>
        <taxon>Eukaryota</taxon>
        <taxon>Fungi</taxon>
        <taxon>Dikarya</taxon>
        <taxon>Ascomycota</taxon>
        <taxon>Pezizomycotina</taxon>
        <taxon>Sordariomycetes</taxon>
        <taxon>Hypocreomycetidae</taxon>
        <taxon>Hypocreales</taxon>
        <taxon>Stachybotryaceae</taxon>
        <taxon>Stachybotrys</taxon>
    </lineage>
</organism>
<protein>
    <submittedName>
        <fullName evidence="2">Uncharacterized protein</fullName>
    </submittedName>
</protein>
<gene>
    <name evidence="2" type="ORF">S40285_10800</name>
</gene>
<keyword evidence="3" id="KW-1185">Reference proteome</keyword>
<evidence type="ECO:0000256" key="1">
    <source>
        <dbReference type="SAM" id="MobiDB-lite"/>
    </source>
</evidence>
<feature type="region of interest" description="Disordered" evidence="1">
    <location>
        <begin position="283"/>
        <end position="308"/>
    </location>
</feature>